<reference evidence="4" key="1">
    <citation type="journal article" date="2019" name="Int. J. Syst. Evol. Microbiol.">
        <title>The Global Catalogue of Microorganisms (GCM) 10K type strain sequencing project: providing services to taxonomists for standard genome sequencing and annotation.</title>
        <authorList>
            <consortium name="The Broad Institute Genomics Platform"/>
            <consortium name="The Broad Institute Genome Sequencing Center for Infectious Disease"/>
            <person name="Wu L."/>
            <person name="Ma J."/>
        </authorList>
    </citation>
    <scope>NUCLEOTIDE SEQUENCE [LARGE SCALE GENOMIC DNA]</scope>
    <source>
        <strain evidence="4">CCUG 66188</strain>
    </source>
</reference>
<feature type="signal peptide" evidence="2">
    <location>
        <begin position="1"/>
        <end position="20"/>
    </location>
</feature>
<dbReference type="InterPro" id="IPR058248">
    <property type="entry name" value="Lxx211020-like"/>
</dbReference>
<protein>
    <submittedName>
        <fullName evidence="3">Copper chaperone PCu(A)C</fullName>
    </submittedName>
</protein>
<dbReference type="InterPro" id="IPR036182">
    <property type="entry name" value="PCuAC_sf"/>
</dbReference>
<evidence type="ECO:0000256" key="1">
    <source>
        <dbReference type="SAM" id="MobiDB-lite"/>
    </source>
</evidence>
<dbReference type="EMBL" id="JBHSWG010000001">
    <property type="protein sequence ID" value="MFC6758864.1"/>
    <property type="molecule type" value="Genomic_DNA"/>
</dbReference>
<dbReference type="Gene3D" id="2.60.40.1890">
    <property type="entry name" value="PCu(A)C copper chaperone"/>
    <property type="match status" value="1"/>
</dbReference>
<accession>A0ABW2B1J2</accession>
<feature type="chain" id="PRO_5045771664" evidence="2">
    <location>
        <begin position="21"/>
        <end position="125"/>
    </location>
</feature>
<dbReference type="Proteomes" id="UP001596353">
    <property type="component" value="Unassembled WGS sequence"/>
</dbReference>
<dbReference type="Pfam" id="PF04314">
    <property type="entry name" value="PCuAC"/>
    <property type="match status" value="1"/>
</dbReference>
<dbReference type="PANTHER" id="PTHR36302">
    <property type="entry name" value="BLR7088 PROTEIN"/>
    <property type="match status" value="1"/>
</dbReference>
<evidence type="ECO:0000313" key="3">
    <source>
        <dbReference type="EMBL" id="MFC6758864.1"/>
    </source>
</evidence>
<feature type="region of interest" description="Disordered" evidence="1">
    <location>
        <begin position="106"/>
        <end position="125"/>
    </location>
</feature>
<evidence type="ECO:0000313" key="4">
    <source>
        <dbReference type="Proteomes" id="UP001596353"/>
    </source>
</evidence>
<organism evidence="3 4">
    <name type="scientific">Sulfitobacter porphyrae</name>
    <dbReference type="NCBI Taxonomy" id="1246864"/>
    <lineage>
        <taxon>Bacteria</taxon>
        <taxon>Pseudomonadati</taxon>
        <taxon>Pseudomonadota</taxon>
        <taxon>Alphaproteobacteria</taxon>
        <taxon>Rhodobacterales</taxon>
        <taxon>Roseobacteraceae</taxon>
        <taxon>Sulfitobacter</taxon>
    </lineage>
</organism>
<keyword evidence="2" id="KW-0732">Signal</keyword>
<comment type="caution">
    <text evidence="3">The sequence shown here is derived from an EMBL/GenBank/DDBJ whole genome shotgun (WGS) entry which is preliminary data.</text>
</comment>
<sequence length="125" mass="13193">MKRHLTATLAAMLLAAPALAEIMVSDAYVRSSTPTSASGAAFMTLMNDGAEDDRLIAVSSDVAARVELHTHSEDENGVMRMSEIEDGIALPAAACTSWRGGRSCDVHGADRPAGTGQRNRRHADV</sequence>
<dbReference type="SUPFAM" id="SSF110087">
    <property type="entry name" value="DR1885-like metal-binding protein"/>
    <property type="match status" value="1"/>
</dbReference>
<name>A0ABW2B1J2_9RHOB</name>
<dbReference type="PANTHER" id="PTHR36302:SF1">
    <property type="entry name" value="COPPER CHAPERONE PCU(A)C"/>
    <property type="match status" value="1"/>
</dbReference>
<dbReference type="InterPro" id="IPR007410">
    <property type="entry name" value="LpqE-like"/>
</dbReference>
<evidence type="ECO:0000256" key="2">
    <source>
        <dbReference type="SAM" id="SignalP"/>
    </source>
</evidence>
<keyword evidence="4" id="KW-1185">Reference proteome</keyword>
<gene>
    <name evidence="3" type="ORF">ACFQFQ_04020</name>
</gene>
<proteinExistence type="predicted"/>